<dbReference type="InterPro" id="IPR046839">
    <property type="entry name" value="ABC_toxin_N"/>
</dbReference>
<accession>A0A6S6SR59</accession>
<reference evidence="4" key="1">
    <citation type="submission" date="2020-01" db="EMBL/GenBank/DDBJ databases">
        <authorList>
            <person name="Meier V. D."/>
            <person name="Meier V D."/>
        </authorList>
    </citation>
    <scope>NUCLEOTIDE SEQUENCE</scope>
    <source>
        <strain evidence="4">HLG_WM_MAG_07</strain>
    </source>
</reference>
<keyword evidence="1" id="KW-0843">Virulence</keyword>
<evidence type="ECO:0000256" key="1">
    <source>
        <dbReference type="ARBA" id="ARBA00023026"/>
    </source>
</evidence>
<dbReference type="InterPro" id="IPR041079">
    <property type="entry name" value="Neuraminidase-like"/>
</dbReference>
<proteinExistence type="predicted"/>
<feature type="domain" description="Neuraminidase-like" evidence="2">
    <location>
        <begin position="2092"/>
        <end position="2227"/>
    </location>
</feature>
<dbReference type="EMBL" id="CACVAY010000033">
    <property type="protein sequence ID" value="CAA6807450.1"/>
    <property type="molecule type" value="Genomic_DNA"/>
</dbReference>
<dbReference type="InterPro" id="IPR018003">
    <property type="entry name" value="Insecticidal_toxin/plasmid_vir"/>
</dbReference>
<organism evidence="4">
    <name type="scientific">uncultured Thiotrichaceae bacterium</name>
    <dbReference type="NCBI Taxonomy" id="298394"/>
    <lineage>
        <taxon>Bacteria</taxon>
        <taxon>Pseudomonadati</taxon>
        <taxon>Pseudomonadota</taxon>
        <taxon>Gammaproteobacteria</taxon>
        <taxon>Thiotrichales</taxon>
        <taxon>Thiotrichaceae</taxon>
        <taxon>environmental samples</taxon>
    </lineage>
</organism>
<name>A0A6S6SR59_9GAMM</name>
<dbReference type="Pfam" id="PF03538">
    <property type="entry name" value="VRP1"/>
    <property type="match status" value="1"/>
</dbReference>
<dbReference type="Pfam" id="PF20220">
    <property type="entry name" value="ABC_toxin_N"/>
    <property type="match status" value="1"/>
</dbReference>
<feature type="domain" description="ABC toxin N-terminal" evidence="3">
    <location>
        <begin position="1945"/>
        <end position="2062"/>
    </location>
</feature>
<protein>
    <submittedName>
        <fullName evidence="4">Uncharacterized protein</fullName>
    </submittedName>
</protein>
<evidence type="ECO:0000259" key="2">
    <source>
        <dbReference type="Pfam" id="PF18413"/>
    </source>
</evidence>
<sequence>MNKITFPLTPEMIGNEVSNLHAMLGLILCKCLLFDGNKANCEEFKIALKHDKEQQRYDGATGQLVEIFQEQWGIEAEERGTVDEATAYALNTLLPLGEGLAIEQTIEGQVLLENGLPAAGATLRLYLLKSGGRAEKIQETKTFPNGHYIFSGICGADEASYEIRMIMRPGGDEKEQPLTKPLNYISAENAHIKINLIAPQGGRINSFQSEFTDLRTDIQTKFESEEANIELSDIQENEDRQDITVLNRATGWDGRLIAMASTAERLSKDIQQSTAVNLSSEVIYGLLRAGLPSDPLLLAQVKPEAVGKTVKAVFNAGIIKLIDQPVESIQEQFAEVSRHLRLKLPTSGSNATYEDFLNITKIEKPQKQKFADLFLNHQGTPEQFWDTVREKKILNEKEIHGMQLQGKLASLTGNSLELTKYITSLKVNDPVDLVQKGLYEADPWMEIINQVITENQDPDQPNDNIIPERYRVDSPEGRIRVYASDLARKLRLSYPSNVLVHRLKNDRNNAFNMGDTLQRKAVTTLLEQLLSRGFVLGQTSLGGFCTANPDIEESWGSAKEYAIAYEGVQKLQNTYQVTPDDASMKTLLGMGLGSAHEITSTPESMFVEAYMQQSPKLERVTEAAPKLIYRKAEKVNVVTHNLLVSLKQEQQENYTAPVWKMGGGAPEVEVFKENLTKRFPNMENLFGSVDYCECEHCQSILSPAAYLVDLLQFTEQKNNQGFTVPYDELSERRPDIPHIPLTCENTHTALPYIDVVNEIMEYKVAYDQLDAEAAHDTGNATTEELLAEPQNVISEAYANLCGSPYPLPLPFDLPLETARKFCDYFETPLAEILEAFRPSDTLFAPEQTDGDKVAKYGQFAVFMESLGLSPAEVALFTDIGLLDNWCQLYGYETSEQAQSEKKDNDTGQIIGLNSAKTLSRRLGITYKELLQVIKTGFVNPELNTLAVLYKTGISIRFVKQYEEHQQSHGKQYKQHEPLLNKNESKWEEKEKKQRQSIADKDWDILRDLQAYDKKLERFIREYSRINPDKEAQVKIETQIREKLAQISADFNLPKDKQQWVNRILLLADDDVSCQFETTRVRLANGDPAKPMDFLKINLFVRLWRKLGWSIEETDCALQAFIPKKVPLTSEENLQKQPLKTALVYLSHLKDLENKLNLGKQERLKLLTLWSDIPTTGENSLYAQLFLNRKVLIEFPAFDHSLGFYLTDPKVNIDQNMPALQGALRLTATEIQKILEDAINPEDQPEDGVLTGQLSLAAVSILHRYSLLARGLKLSVHKLITLKRLSGLDPFKPLHADPLANIDQDFPFDQTLRFVESVEAIQTSDFSIEDLEYLFLHKLDPKGKYQPGDTIRMQLLRTMIEGIRTIQSEHPVPDDPTSVTEELLRQKLGLVLPAEVVDQFLSMMNGTWSTTVRNELTANDEPLQASDYKAIPEIIDLSFDEFKKIQSLKFSGVPTDSMRAEMKESLGGQLPDLLTQLLDEINTHARTFYEEHLQKSEAGVIPERGFFAEDDFDLLFSASLKVPQNEAARKAQQAKAGKKLERLINAFWPVLQKRLIRQFVVKNVIAQLQIEPALLDTLLATIQPIVNNKSTELIELFVQVGEAKNAGIDVQLFSTSDTTGKAEKSFIVSDLETEAENFENQVEYKSASLEAYLEVPQSGAYRFYVERKNKDIGCDFLFVHLPDVFISGKDRNKDKLEFDDYLELKAGVFYRFSCRLTNLDKGSVRVLIQGESLPKSGLSQLKLYPASYIQQAEKALLLLSKAQLLLQTLGLNERETHHLQTHPQDFDNFDLAKLPVASSEKYKKESVEQFKALQRLFDYKKLQDDLGGGEDKLVELFGGSNTDSGKSYKLIAELSRRDEDTVKKASETLFSKFDFSNEKHLKRLWQALQIVERFGVSPDTLVKWLNIVSPDTKWEERFAVAQSIKQSVKARYEPEAWQRVAQPIFDKLRQQQRDALVAYLLHKLKLENMEQLYEHFLIDPGMEPVVQTSRIRLAISSMQLFIQRCLMNMEKNVPPASIVNAHQWEWMNRYRVWEANRKIFLFPENWLEPEFRDDKTYLFTELEGALLQEDVSNDLAEEVLLKYLQGMDELSRLDILATHFEYEAGKTSKYHVFGRTFNQPYKYFYRNYEHSIWTPWEPVTAQVEGEHLAPVVWRGRLYLFWVTFMEKPDENAKPGTKSSSGGKPVGEAKFNDLMDDLKDVSAFKRLEVQLHWSEYIKGGWNAGCSGDFNEILEKVPSKYIPDPDVSVEVGQEKGDLFIYLKDCYFSYGFHLIGQNAKPENTLYKKSLCNPYCNAYSFAEEKIIFGINLDSSIDINDCRIILNPNSNFQIIKNNNKVVVTNSSKEVTENSNLNNGAHNTRVGELVSPIFYTNRLNTFFIEPTVTEQTMTEYIEWLKPIPMPEEQEELDTEIPFQAIPPKPHWQIRPDEFYRHVPADEGVFQPTPQQDWLVNPVTTLMFNGKPIGPNGAAGLAVVKQGQKQGQIINVHSGSELATDTAVAVDHTAAFAGSGLKATGDGINVVGASGLNASMVQNYRKSLQSAQATIASILKSGY</sequence>
<evidence type="ECO:0000313" key="4">
    <source>
        <dbReference type="EMBL" id="CAA6807450.1"/>
    </source>
</evidence>
<dbReference type="Pfam" id="PF18413">
    <property type="entry name" value="Neuraminidase"/>
    <property type="match status" value="1"/>
</dbReference>
<evidence type="ECO:0000259" key="3">
    <source>
        <dbReference type="Pfam" id="PF20220"/>
    </source>
</evidence>
<gene>
    <name evidence="4" type="ORF">HELGO_WM12416</name>
</gene>